<feature type="signal peptide" evidence="1">
    <location>
        <begin position="1"/>
        <end position="26"/>
    </location>
</feature>
<name>A0AAW1Y618_RUBAR</name>
<dbReference type="AlphaFoldDB" id="A0AAW1Y618"/>
<dbReference type="Proteomes" id="UP001457282">
    <property type="component" value="Unassembled WGS sequence"/>
</dbReference>
<feature type="chain" id="PRO_5043800019" evidence="1">
    <location>
        <begin position="27"/>
        <end position="192"/>
    </location>
</feature>
<reference evidence="2 3" key="1">
    <citation type="journal article" date="2023" name="G3 (Bethesda)">
        <title>A chromosome-length genome assembly and annotation of blackberry (Rubus argutus, cv. 'Hillquist').</title>
        <authorList>
            <person name="Bruna T."/>
            <person name="Aryal R."/>
            <person name="Dudchenko O."/>
            <person name="Sargent D.J."/>
            <person name="Mead D."/>
            <person name="Buti M."/>
            <person name="Cavallini A."/>
            <person name="Hytonen T."/>
            <person name="Andres J."/>
            <person name="Pham M."/>
            <person name="Weisz D."/>
            <person name="Mascagni F."/>
            <person name="Usai G."/>
            <person name="Natali L."/>
            <person name="Bassil N."/>
            <person name="Fernandez G.E."/>
            <person name="Lomsadze A."/>
            <person name="Armour M."/>
            <person name="Olukolu B."/>
            <person name="Poorten T."/>
            <person name="Britton C."/>
            <person name="Davik J."/>
            <person name="Ashrafi H."/>
            <person name="Aiden E.L."/>
            <person name="Borodovsky M."/>
            <person name="Worthington M."/>
        </authorList>
    </citation>
    <scope>NUCLEOTIDE SEQUENCE [LARGE SCALE GENOMIC DNA]</scope>
    <source>
        <strain evidence="2">PI 553951</strain>
    </source>
</reference>
<evidence type="ECO:0000256" key="1">
    <source>
        <dbReference type="SAM" id="SignalP"/>
    </source>
</evidence>
<evidence type="ECO:0000313" key="2">
    <source>
        <dbReference type="EMBL" id="KAK9943664.1"/>
    </source>
</evidence>
<proteinExistence type="predicted"/>
<gene>
    <name evidence="2" type="ORF">M0R45_009266</name>
</gene>
<dbReference type="EMBL" id="JBEDUW010000002">
    <property type="protein sequence ID" value="KAK9943664.1"/>
    <property type="molecule type" value="Genomic_DNA"/>
</dbReference>
<accession>A0AAW1Y618</accession>
<protein>
    <submittedName>
        <fullName evidence="2">Uncharacterized protein</fullName>
    </submittedName>
</protein>
<sequence length="192" mass="20551">MNYKFFFPRLLVDSLLLVCFTSFASGAKLLSPVEVQVLEDIGKTLGKVWNFSVDPCSGRPEWVTPTPDQFTNNNVTCGNCSTASSTTADQICHVTNIGLVVLLRTGSVFGIRVRSPCWLGSVDPRWWRQFLLPCPGAVLLWSPDPPPLFASGSSQCWGCANPGDDFIIGLDLTGVALCILTSGPLPAASGGV</sequence>
<organism evidence="2 3">
    <name type="scientific">Rubus argutus</name>
    <name type="common">Southern blackberry</name>
    <dbReference type="NCBI Taxonomy" id="59490"/>
    <lineage>
        <taxon>Eukaryota</taxon>
        <taxon>Viridiplantae</taxon>
        <taxon>Streptophyta</taxon>
        <taxon>Embryophyta</taxon>
        <taxon>Tracheophyta</taxon>
        <taxon>Spermatophyta</taxon>
        <taxon>Magnoliopsida</taxon>
        <taxon>eudicotyledons</taxon>
        <taxon>Gunneridae</taxon>
        <taxon>Pentapetalae</taxon>
        <taxon>rosids</taxon>
        <taxon>fabids</taxon>
        <taxon>Rosales</taxon>
        <taxon>Rosaceae</taxon>
        <taxon>Rosoideae</taxon>
        <taxon>Rosoideae incertae sedis</taxon>
        <taxon>Rubus</taxon>
    </lineage>
</organism>
<evidence type="ECO:0000313" key="3">
    <source>
        <dbReference type="Proteomes" id="UP001457282"/>
    </source>
</evidence>
<keyword evidence="1" id="KW-0732">Signal</keyword>
<keyword evidence="3" id="KW-1185">Reference proteome</keyword>
<comment type="caution">
    <text evidence="2">The sequence shown here is derived from an EMBL/GenBank/DDBJ whole genome shotgun (WGS) entry which is preliminary data.</text>
</comment>